<protein>
    <submittedName>
        <fullName evidence="2">Uncharacterized protein</fullName>
    </submittedName>
</protein>
<evidence type="ECO:0000313" key="3">
    <source>
        <dbReference type="Proteomes" id="UP000238296"/>
    </source>
</evidence>
<gene>
    <name evidence="2" type="ORF">C1Y40_01678</name>
</gene>
<dbReference type="EMBL" id="PPEA01000241">
    <property type="protein sequence ID" value="PQM48112.1"/>
    <property type="molecule type" value="Genomic_DNA"/>
</dbReference>
<dbReference type="Proteomes" id="UP000238296">
    <property type="component" value="Unassembled WGS sequence"/>
</dbReference>
<feature type="region of interest" description="Disordered" evidence="1">
    <location>
        <begin position="1"/>
        <end position="41"/>
    </location>
</feature>
<comment type="caution">
    <text evidence="2">The sequence shown here is derived from an EMBL/GenBank/DDBJ whole genome shotgun (WGS) entry which is preliminary data.</text>
</comment>
<evidence type="ECO:0000313" key="2">
    <source>
        <dbReference type="EMBL" id="PQM48112.1"/>
    </source>
</evidence>
<accession>A0A2S8BN51</accession>
<sequence>MVTSTVVSVEATSSPIRCRSRSTPSPVCADTNTASGSARRSCANAKSPAASILLTTNSSGTD</sequence>
<feature type="compositionally biased region" description="Low complexity" evidence="1">
    <location>
        <begin position="1"/>
        <end position="14"/>
    </location>
</feature>
<evidence type="ECO:0000256" key="1">
    <source>
        <dbReference type="SAM" id="MobiDB-lite"/>
    </source>
</evidence>
<name>A0A2S8BN51_9MYCO</name>
<reference evidence="2 3" key="1">
    <citation type="journal article" date="2017" name="Int. J. Syst. Evol. Microbiol.">
        <title>Mycobacterium talmoniae sp. nov., a slowly growing mycobacterium isolated from human respiratory samples.</title>
        <authorList>
            <person name="Davidson R.M."/>
            <person name="DeGroote M.A."/>
            <person name="Marola J.L."/>
            <person name="Buss S."/>
            <person name="Jones V."/>
            <person name="McNeil M.R."/>
            <person name="Freifeld A.G."/>
            <person name="Elaine Epperson L."/>
            <person name="Hasan N.A."/>
            <person name="Jackson M."/>
            <person name="Iwen P.C."/>
            <person name="Salfinger M."/>
            <person name="Strong M."/>
        </authorList>
    </citation>
    <scope>NUCLEOTIDE SEQUENCE [LARGE SCALE GENOMIC DNA]</scope>
    <source>
        <strain evidence="2 3">ATCC BAA-2683</strain>
    </source>
</reference>
<proteinExistence type="predicted"/>
<dbReference type="AlphaFoldDB" id="A0A2S8BN51"/>
<organism evidence="2 3">
    <name type="scientific">Mycobacterium talmoniae</name>
    <dbReference type="NCBI Taxonomy" id="1858794"/>
    <lineage>
        <taxon>Bacteria</taxon>
        <taxon>Bacillati</taxon>
        <taxon>Actinomycetota</taxon>
        <taxon>Actinomycetes</taxon>
        <taxon>Mycobacteriales</taxon>
        <taxon>Mycobacteriaceae</taxon>
        <taxon>Mycobacterium</taxon>
    </lineage>
</organism>
<feature type="compositionally biased region" description="Polar residues" evidence="1">
    <location>
        <begin position="21"/>
        <end position="38"/>
    </location>
</feature>